<comment type="caution">
    <text evidence="3">The sequence shown here is derived from an EMBL/GenBank/DDBJ whole genome shotgun (WGS) entry which is preliminary data.</text>
</comment>
<dbReference type="PANTHER" id="PTHR45947">
    <property type="entry name" value="SULFOQUINOVOSYL TRANSFERASE SQD2"/>
    <property type="match status" value="1"/>
</dbReference>
<dbReference type="Gene3D" id="3.40.50.2000">
    <property type="entry name" value="Glycogen Phosphorylase B"/>
    <property type="match status" value="2"/>
</dbReference>
<name>A0A5S3QJ92_9BACI</name>
<dbReference type="PANTHER" id="PTHR45947:SF3">
    <property type="entry name" value="SULFOQUINOVOSYL TRANSFERASE SQD2"/>
    <property type="match status" value="1"/>
</dbReference>
<dbReference type="SUPFAM" id="SSF53756">
    <property type="entry name" value="UDP-Glycosyltransferase/glycogen phosphorylase"/>
    <property type="match status" value="1"/>
</dbReference>
<dbReference type="GO" id="GO:0016757">
    <property type="term" value="F:glycosyltransferase activity"/>
    <property type="evidence" value="ECO:0007669"/>
    <property type="project" value="InterPro"/>
</dbReference>
<dbReference type="Pfam" id="PF13439">
    <property type="entry name" value="Glyco_transf_4"/>
    <property type="match status" value="1"/>
</dbReference>
<accession>A0A5S3QJ92</accession>
<dbReference type="Proteomes" id="UP000306980">
    <property type="component" value="Unassembled WGS sequence"/>
</dbReference>
<organism evidence="3 4">
    <name type="scientific">Lentibacillus cibarius</name>
    <dbReference type="NCBI Taxonomy" id="2583219"/>
    <lineage>
        <taxon>Bacteria</taxon>
        <taxon>Bacillati</taxon>
        <taxon>Bacillota</taxon>
        <taxon>Bacilli</taxon>
        <taxon>Bacillales</taxon>
        <taxon>Bacillaceae</taxon>
        <taxon>Lentibacillus</taxon>
    </lineage>
</organism>
<dbReference type="OrthoDB" id="9787617at2"/>
<feature type="domain" description="Glycosyltransferase subfamily 4-like N-terminal" evidence="2">
    <location>
        <begin position="13"/>
        <end position="172"/>
    </location>
</feature>
<evidence type="ECO:0000259" key="1">
    <source>
        <dbReference type="Pfam" id="PF00534"/>
    </source>
</evidence>
<reference evidence="3 4" key="1">
    <citation type="submission" date="2019-05" db="EMBL/GenBank/DDBJ databases">
        <title>Genomic analysis of Lentibacillus sp. NKC220-2.</title>
        <authorList>
            <person name="Oh Y.J."/>
        </authorList>
    </citation>
    <scope>NUCLEOTIDE SEQUENCE [LARGE SCALE GENOMIC DNA]</scope>
    <source>
        <strain evidence="3 4">NKC220-2</strain>
    </source>
</reference>
<evidence type="ECO:0000313" key="4">
    <source>
        <dbReference type="Proteomes" id="UP000306980"/>
    </source>
</evidence>
<keyword evidence="3" id="KW-0808">Transferase</keyword>
<dbReference type="InterPro" id="IPR050194">
    <property type="entry name" value="Glycosyltransferase_grp1"/>
</dbReference>
<sequence>MRVLHVINAFTGGGAEKLLHDTVLSQKERGADVEVMVLSQQNNHYLDTVKSKGIQVYVSNSRSLHSPSQINELKKVIAKGDYDIVHVHLFPALYWVALCSLFVNKDFKLVYTEHSTHNRRRDKSYFRHIESIIYKRYQRIFCISEGTKQNLIQWIPSTDKKARIIPNGINLSDYTDAKPYDRSYLFANIKKNDKLIVMIARFDHQKDHETLIKSLSYLDDSFKLILVGDGGWTENIKLITISEGVHHRVSFLGFRKDIPQILKTADIFVLSSHWEGFGLVAVEAMASGIPVLVSDVTGLRDVVERKDMIFSQGDPEMLAKKVRSILIDEEKSPKIINYGLNRAKEFSIESMVNRLEQEYNTLINT</sequence>
<gene>
    <name evidence="3" type="ORF">FFL34_07245</name>
</gene>
<dbReference type="AlphaFoldDB" id="A0A5S3QJ92"/>
<evidence type="ECO:0000313" key="3">
    <source>
        <dbReference type="EMBL" id="TMN21935.1"/>
    </source>
</evidence>
<feature type="domain" description="Glycosyl transferase family 1" evidence="1">
    <location>
        <begin position="188"/>
        <end position="340"/>
    </location>
</feature>
<proteinExistence type="predicted"/>
<dbReference type="InterPro" id="IPR001296">
    <property type="entry name" value="Glyco_trans_1"/>
</dbReference>
<dbReference type="EMBL" id="VCIA01000001">
    <property type="protein sequence ID" value="TMN21935.1"/>
    <property type="molecule type" value="Genomic_DNA"/>
</dbReference>
<protein>
    <submittedName>
        <fullName evidence="3">Glycosyltransferase</fullName>
    </submittedName>
</protein>
<dbReference type="Pfam" id="PF00534">
    <property type="entry name" value="Glycos_transf_1"/>
    <property type="match status" value="1"/>
</dbReference>
<dbReference type="InterPro" id="IPR028098">
    <property type="entry name" value="Glyco_trans_4-like_N"/>
</dbReference>
<evidence type="ECO:0000259" key="2">
    <source>
        <dbReference type="Pfam" id="PF13439"/>
    </source>
</evidence>